<organism evidence="2 3">
    <name type="scientific">Sphingobacterium daejeonense</name>
    <dbReference type="NCBI Taxonomy" id="371142"/>
    <lineage>
        <taxon>Bacteria</taxon>
        <taxon>Pseudomonadati</taxon>
        <taxon>Bacteroidota</taxon>
        <taxon>Sphingobacteriia</taxon>
        <taxon>Sphingobacteriales</taxon>
        <taxon>Sphingobacteriaceae</taxon>
        <taxon>Sphingobacterium</taxon>
    </lineage>
</organism>
<proteinExistence type="predicted"/>
<dbReference type="InterPro" id="IPR050712">
    <property type="entry name" value="NAD(P)H-dep_reductase"/>
</dbReference>
<evidence type="ECO:0000313" key="2">
    <source>
        <dbReference type="EMBL" id="MFD1164351.1"/>
    </source>
</evidence>
<reference evidence="3" key="1">
    <citation type="journal article" date="2019" name="Int. J. Syst. Evol. Microbiol.">
        <title>The Global Catalogue of Microorganisms (GCM) 10K type strain sequencing project: providing services to taxonomists for standard genome sequencing and annotation.</title>
        <authorList>
            <consortium name="The Broad Institute Genomics Platform"/>
            <consortium name="The Broad Institute Genome Sequencing Center for Infectious Disease"/>
            <person name="Wu L."/>
            <person name="Ma J."/>
        </authorList>
    </citation>
    <scope>NUCLEOTIDE SEQUENCE [LARGE SCALE GENOMIC DNA]</scope>
    <source>
        <strain evidence="3">CCUG 52468</strain>
    </source>
</reference>
<accession>A0ABW3RGZ3</accession>
<keyword evidence="3" id="KW-1185">Reference proteome</keyword>
<dbReference type="PANTHER" id="PTHR30543:SF21">
    <property type="entry name" value="NAD(P)H-DEPENDENT FMN REDUCTASE LOT6"/>
    <property type="match status" value="1"/>
</dbReference>
<comment type="caution">
    <text evidence="2">The sequence shown here is derived from an EMBL/GenBank/DDBJ whole genome shotgun (WGS) entry which is preliminary data.</text>
</comment>
<dbReference type="Pfam" id="PF03358">
    <property type="entry name" value="FMN_red"/>
    <property type="match status" value="1"/>
</dbReference>
<dbReference type="EMBL" id="JBHTKY010000001">
    <property type="protein sequence ID" value="MFD1164351.1"/>
    <property type="molecule type" value="Genomic_DNA"/>
</dbReference>
<keyword evidence="2" id="KW-0560">Oxidoreductase</keyword>
<gene>
    <name evidence="2" type="ORF">ACFQ2C_01900</name>
</gene>
<dbReference type="InterPro" id="IPR005025">
    <property type="entry name" value="FMN_Rdtase-like_dom"/>
</dbReference>
<evidence type="ECO:0000259" key="1">
    <source>
        <dbReference type="Pfam" id="PF03358"/>
    </source>
</evidence>
<dbReference type="GO" id="GO:0016491">
    <property type="term" value="F:oxidoreductase activity"/>
    <property type="evidence" value="ECO:0007669"/>
    <property type="project" value="UniProtKB-KW"/>
</dbReference>
<dbReference type="EC" id="1.-.-.-" evidence="2"/>
<sequence length="173" mass="19643">MNLIISGTNRKHSNSLKVAKFYQKELMKRGEEFEILSLEDLPSDIIVTDLYGKRSEAFAEIQEKVSAAKVFVFIIPEYNGSYPGVLKVFIDACAFPASFYHKKAALVGVATGKYGNVRGVDHFTGVCNYLRMHVLPLKIHIPLIQTELNTEEEFHDPLSLKFIMEQIDEIARF</sequence>
<feature type="domain" description="NADPH-dependent FMN reductase-like" evidence="1">
    <location>
        <begin position="3"/>
        <end position="136"/>
    </location>
</feature>
<dbReference type="Gene3D" id="3.40.50.360">
    <property type="match status" value="1"/>
</dbReference>
<dbReference type="SUPFAM" id="SSF52218">
    <property type="entry name" value="Flavoproteins"/>
    <property type="match status" value="1"/>
</dbReference>
<name>A0ABW3RGZ3_9SPHI</name>
<dbReference type="PANTHER" id="PTHR30543">
    <property type="entry name" value="CHROMATE REDUCTASE"/>
    <property type="match status" value="1"/>
</dbReference>
<dbReference type="RefSeq" id="WP_380894545.1">
    <property type="nucleotide sequence ID" value="NZ_JBHTKY010000001.1"/>
</dbReference>
<dbReference type="InterPro" id="IPR029039">
    <property type="entry name" value="Flavoprotein-like_sf"/>
</dbReference>
<protein>
    <submittedName>
        <fullName evidence="2">NADPH-dependent FMN reductase</fullName>
        <ecNumber evidence="2">1.-.-.-</ecNumber>
    </submittedName>
</protein>
<evidence type="ECO:0000313" key="3">
    <source>
        <dbReference type="Proteomes" id="UP001597205"/>
    </source>
</evidence>
<dbReference type="Proteomes" id="UP001597205">
    <property type="component" value="Unassembled WGS sequence"/>
</dbReference>